<evidence type="ECO:0000313" key="2">
    <source>
        <dbReference type="EMBL" id="SVE28182.1"/>
    </source>
</evidence>
<gene>
    <name evidence="2" type="ORF">METZ01_LOCUS481036</name>
</gene>
<keyword evidence="1" id="KW-0472">Membrane</keyword>
<keyword evidence="1" id="KW-0812">Transmembrane</keyword>
<dbReference type="EMBL" id="UINC01206518">
    <property type="protein sequence ID" value="SVE28182.1"/>
    <property type="molecule type" value="Genomic_DNA"/>
</dbReference>
<keyword evidence="1" id="KW-1133">Transmembrane helix</keyword>
<feature type="transmembrane region" description="Helical" evidence="1">
    <location>
        <begin position="6"/>
        <end position="25"/>
    </location>
</feature>
<organism evidence="2">
    <name type="scientific">marine metagenome</name>
    <dbReference type="NCBI Taxonomy" id="408172"/>
    <lineage>
        <taxon>unclassified sequences</taxon>
        <taxon>metagenomes</taxon>
        <taxon>ecological metagenomes</taxon>
    </lineage>
</organism>
<dbReference type="AlphaFoldDB" id="A0A383C7J7"/>
<protein>
    <submittedName>
        <fullName evidence="2">Uncharacterized protein</fullName>
    </submittedName>
</protein>
<proteinExistence type="predicted"/>
<evidence type="ECO:0000256" key="1">
    <source>
        <dbReference type="SAM" id="Phobius"/>
    </source>
</evidence>
<sequence>NNNEVGPILFLLATFPVIIVTLKYGPLFSEN</sequence>
<feature type="non-terminal residue" evidence="2">
    <location>
        <position position="1"/>
    </location>
</feature>
<name>A0A383C7J7_9ZZZZ</name>
<reference evidence="2" key="1">
    <citation type="submission" date="2018-05" db="EMBL/GenBank/DDBJ databases">
        <authorList>
            <person name="Lanie J.A."/>
            <person name="Ng W.-L."/>
            <person name="Kazmierczak K.M."/>
            <person name="Andrzejewski T.M."/>
            <person name="Davidsen T.M."/>
            <person name="Wayne K.J."/>
            <person name="Tettelin H."/>
            <person name="Glass J.I."/>
            <person name="Rusch D."/>
            <person name="Podicherti R."/>
            <person name="Tsui H.-C.T."/>
            <person name="Winkler M.E."/>
        </authorList>
    </citation>
    <scope>NUCLEOTIDE SEQUENCE</scope>
</reference>
<accession>A0A383C7J7</accession>